<keyword evidence="1" id="KW-0175">Coiled coil</keyword>
<dbReference type="EMBL" id="JXKH01000002">
    <property type="protein sequence ID" value="OJG19420.1"/>
    <property type="molecule type" value="Genomic_DNA"/>
</dbReference>
<proteinExistence type="predicted"/>
<organism evidence="2 3">
    <name type="scientific">Enterococcus canis</name>
    <dbReference type="NCBI Taxonomy" id="214095"/>
    <lineage>
        <taxon>Bacteria</taxon>
        <taxon>Bacillati</taxon>
        <taxon>Bacillota</taxon>
        <taxon>Bacilli</taxon>
        <taxon>Lactobacillales</taxon>
        <taxon>Enterococcaceae</taxon>
        <taxon>Enterococcus</taxon>
    </lineage>
</organism>
<protein>
    <submittedName>
        <fullName evidence="2">Uncharacterized protein</fullName>
    </submittedName>
</protein>
<keyword evidence="3" id="KW-1185">Reference proteome</keyword>
<dbReference type="AlphaFoldDB" id="A0A1L8RI26"/>
<accession>A0A1L8RI26</accession>
<evidence type="ECO:0000313" key="2">
    <source>
        <dbReference type="EMBL" id="OJG19420.1"/>
    </source>
</evidence>
<evidence type="ECO:0000313" key="3">
    <source>
        <dbReference type="Proteomes" id="UP000181884"/>
    </source>
</evidence>
<reference evidence="2 3" key="1">
    <citation type="submission" date="2014-12" db="EMBL/GenBank/DDBJ databases">
        <title>Draft genome sequences of 29 type strains of Enterococci.</title>
        <authorList>
            <person name="Zhong Z."/>
            <person name="Sun Z."/>
            <person name="Liu W."/>
            <person name="Zhang W."/>
            <person name="Zhang H."/>
        </authorList>
    </citation>
    <scope>NUCLEOTIDE SEQUENCE [LARGE SCALE GENOMIC DNA]</scope>
    <source>
        <strain evidence="2 3">DSM 17029</strain>
    </source>
</reference>
<feature type="coiled-coil region" evidence="1">
    <location>
        <begin position="197"/>
        <end position="224"/>
    </location>
</feature>
<name>A0A1L8RI26_9ENTE</name>
<dbReference type="STRING" id="214095.RU97_GL000991"/>
<sequence length="231" mass="27087">MGGGFTMKTKLTLEIEETLYYDCREHGDVVVEEVTMPEDQGIVDTLACRLLPNQEFEWRCYELKVTKADFRSKAKLSFIGHYNYFVLPAALYEKVKEEVPPHIGVMIYHRYQFPEEQTLPGYLVTVKKPQRQELGVNQQALLFRLIAAQAREVGKAKQTERGVRVFSTEQLYTELKRREKEYDLFGGGVNYYERFIAETETQAVEALREELEATRMAYFELEQKWLGREEQ</sequence>
<evidence type="ECO:0000256" key="1">
    <source>
        <dbReference type="SAM" id="Coils"/>
    </source>
</evidence>
<dbReference type="Proteomes" id="UP000181884">
    <property type="component" value="Unassembled WGS sequence"/>
</dbReference>
<comment type="caution">
    <text evidence="2">The sequence shown here is derived from an EMBL/GenBank/DDBJ whole genome shotgun (WGS) entry which is preliminary data.</text>
</comment>
<gene>
    <name evidence="2" type="ORF">RU97_GL000991</name>
</gene>